<proteinExistence type="predicted"/>
<organism evidence="1">
    <name type="scientific">hydrothermal vent metagenome</name>
    <dbReference type="NCBI Taxonomy" id="652676"/>
    <lineage>
        <taxon>unclassified sequences</taxon>
        <taxon>metagenomes</taxon>
        <taxon>ecological metagenomes</taxon>
    </lineage>
</organism>
<gene>
    <name evidence="1" type="ORF">MNB_SV-5-1375</name>
</gene>
<dbReference type="AlphaFoldDB" id="A0A1W1EBV9"/>
<name>A0A1W1EBV9_9ZZZZ</name>
<accession>A0A1W1EBV9</accession>
<sequence>MYSKISFVLLTFSLLFTACNKEAYVNENSAFIMFKTSTFKYADMGFIYENSSEVKAEIYGSGQALMSLSVNSSSVCLSLIECMSKKEFNKQVLSSSYPDNILDNIFRGKAIFSSKNIVKNSRGFTQTIVKPNKYNIKYSVLNNEIVFNDKINQIVIKVKKF</sequence>
<evidence type="ECO:0000313" key="1">
    <source>
        <dbReference type="EMBL" id="SFZ97519.1"/>
    </source>
</evidence>
<protein>
    <recommendedName>
        <fullName evidence="2">Lipoprotein</fullName>
    </recommendedName>
</protein>
<dbReference type="EMBL" id="FPKX01000006">
    <property type="protein sequence ID" value="SFZ97519.1"/>
    <property type="molecule type" value="Genomic_DNA"/>
</dbReference>
<reference evidence="1" key="1">
    <citation type="submission" date="2016-10" db="EMBL/GenBank/DDBJ databases">
        <authorList>
            <person name="de Groot N.N."/>
        </authorList>
    </citation>
    <scope>NUCLEOTIDE SEQUENCE</scope>
</reference>
<evidence type="ECO:0008006" key="2">
    <source>
        <dbReference type="Google" id="ProtNLM"/>
    </source>
</evidence>
<dbReference type="PROSITE" id="PS51257">
    <property type="entry name" value="PROKAR_LIPOPROTEIN"/>
    <property type="match status" value="1"/>
</dbReference>